<organism evidence="1 2">
    <name type="scientific">Bipolaris oryzae ATCC 44560</name>
    <dbReference type="NCBI Taxonomy" id="930090"/>
    <lineage>
        <taxon>Eukaryota</taxon>
        <taxon>Fungi</taxon>
        <taxon>Dikarya</taxon>
        <taxon>Ascomycota</taxon>
        <taxon>Pezizomycotina</taxon>
        <taxon>Dothideomycetes</taxon>
        <taxon>Pleosporomycetidae</taxon>
        <taxon>Pleosporales</taxon>
        <taxon>Pleosporineae</taxon>
        <taxon>Pleosporaceae</taxon>
        <taxon>Bipolaris</taxon>
    </lineage>
</organism>
<accession>W6YXX1</accession>
<evidence type="ECO:0000313" key="2">
    <source>
        <dbReference type="Proteomes" id="UP000054032"/>
    </source>
</evidence>
<gene>
    <name evidence="1" type="ORF">COCMIDRAFT_6433</name>
</gene>
<evidence type="ECO:0000313" key="1">
    <source>
        <dbReference type="EMBL" id="EUC44187.1"/>
    </source>
</evidence>
<dbReference type="EMBL" id="KI964009">
    <property type="protein sequence ID" value="EUC44187.1"/>
    <property type="molecule type" value="Genomic_DNA"/>
</dbReference>
<name>W6YXX1_COCMI</name>
<dbReference type="HOGENOM" id="CLU_2885444_0_0_1"/>
<dbReference type="KEGG" id="bor:COCMIDRAFT_6433"/>
<dbReference type="AlphaFoldDB" id="W6YXX1"/>
<reference evidence="1 2" key="1">
    <citation type="journal article" date="2013" name="PLoS Genet.">
        <title>Comparative genome structure, secondary metabolite, and effector coding capacity across Cochliobolus pathogens.</title>
        <authorList>
            <person name="Condon B.J."/>
            <person name="Leng Y."/>
            <person name="Wu D."/>
            <person name="Bushley K.E."/>
            <person name="Ohm R.A."/>
            <person name="Otillar R."/>
            <person name="Martin J."/>
            <person name="Schackwitz W."/>
            <person name="Grimwood J."/>
            <person name="MohdZainudin N."/>
            <person name="Xue C."/>
            <person name="Wang R."/>
            <person name="Manning V.A."/>
            <person name="Dhillon B."/>
            <person name="Tu Z.J."/>
            <person name="Steffenson B.J."/>
            <person name="Salamov A."/>
            <person name="Sun H."/>
            <person name="Lowry S."/>
            <person name="LaButti K."/>
            <person name="Han J."/>
            <person name="Copeland A."/>
            <person name="Lindquist E."/>
            <person name="Barry K."/>
            <person name="Schmutz J."/>
            <person name="Baker S.E."/>
            <person name="Ciuffetti L.M."/>
            <person name="Grigoriev I.V."/>
            <person name="Zhong S."/>
            <person name="Turgeon B.G."/>
        </authorList>
    </citation>
    <scope>NUCLEOTIDE SEQUENCE [LARGE SCALE GENOMIC DNA]</scope>
    <source>
        <strain evidence="1 2">ATCC 44560</strain>
    </source>
</reference>
<dbReference type="RefSeq" id="XP_007689260.1">
    <property type="nucleotide sequence ID" value="XM_007691070.1"/>
</dbReference>
<protein>
    <submittedName>
        <fullName evidence="1">Uncharacterized protein</fullName>
    </submittedName>
</protein>
<proteinExistence type="predicted"/>
<keyword evidence="2" id="KW-1185">Reference proteome</keyword>
<sequence>MPTYVLTYCNTLSIVLGIPVRNKHPGCNGNNPQGEAAGSKVEGPRGSSLQVRGLGFCVTKISC</sequence>
<dbReference type="GeneID" id="19124960"/>
<dbReference type="Proteomes" id="UP000054032">
    <property type="component" value="Unassembled WGS sequence"/>
</dbReference>